<dbReference type="PROSITE" id="PS01069">
    <property type="entry name" value="DAGK_PROKAR"/>
    <property type="match status" value="1"/>
</dbReference>
<evidence type="ECO:0000256" key="6">
    <source>
        <dbReference type="ARBA" id="ARBA00022475"/>
    </source>
</evidence>
<proteinExistence type="inferred from homology"/>
<protein>
    <recommendedName>
        <fullName evidence="5 21">Diacylglycerol kinase</fullName>
        <ecNumber evidence="4 21">2.7.1.107</ecNumber>
    </recommendedName>
</protein>
<keyword evidence="17 21" id="KW-0443">Lipid metabolism</keyword>
<comment type="cofactor">
    <cofactor evidence="1">
        <name>Mg(2+)</name>
        <dbReference type="ChEBI" id="CHEBI:18420"/>
    </cofactor>
</comment>
<keyword evidence="19" id="KW-0594">Phospholipid biosynthesis</keyword>
<dbReference type="InterPro" id="IPR000829">
    <property type="entry name" value="DAGK"/>
</dbReference>
<keyword evidence="20 21" id="KW-1208">Phospholipid metabolism</keyword>
<keyword evidence="8 21" id="KW-0997">Cell inner membrane</keyword>
<sequence length="118" mass="12925">MKPGHTGIIRLFYATQFSWQGLIAAWKNEAAFRQEVVFLLPLACATFLLPVSRVEHVLLIASLMLVIIVELLNSAIEAVVDRIGSEHHELSGRAKDIGSAAVLVAIGVAFMTWCIILI</sequence>
<evidence type="ECO:0000256" key="17">
    <source>
        <dbReference type="ARBA" id="ARBA00023098"/>
    </source>
</evidence>
<dbReference type="RefSeq" id="WP_225250091.1">
    <property type="nucleotide sequence ID" value="NZ_JAIWIU010000042.1"/>
</dbReference>
<comment type="caution">
    <text evidence="22">The sequence shown here is derived from an EMBL/GenBank/DDBJ whole genome shotgun (WGS) entry which is preliminary data.</text>
</comment>
<comment type="caution">
    <text evidence="21">Lacks conserved residue(s) required for the propagation of feature annotation.</text>
</comment>
<gene>
    <name evidence="22" type="ORF">LDJ79_07125</name>
</gene>
<dbReference type="PANTHER" id="PTHR34299:SF1">
    <property type="entry name" value="DIACYLGLYCEROL KINASE"/>
    <property type="match status" value="1"/>
</dbReference>
<evidence type="ECO:0000256" key="1">
    <source>
        <dbReference type="ARBA" id="ARBA00001946"/>
    </source>
</evidence>
<dbReference type="Proteomes" id="UP001199044">
    <property type="component" value="Unassembled WGS sequence"/>
</dbReference>
<evidence type="ECO:0000256" key="10">
    <source>
        <dbReference type="ARBA" id="ARBA00022692"/>
    </source>
</evidence>
<evidence type="ECO:0000256" key="21">
    <source>
        <dbReference type="RuleBase" id="RU363065"/>
    </source>
</evidence>
<evidence type="ECO:0000256" key="14">
    <source>
        <dbReference type="ARBA" id="ARBA00022840"/>
    </source>
</evidence>
<comment type="similarity">
    <text evidence="3 21">Belongs to the bacterial diacylglycerol kinase family.</text>
</comment>
<evidence type="ECO:0000313" key="22">
    <source>
        <dbReference type="EMBL" id="MCA2015877.1"/>
    </source>
</evidence>
<dbReference type="EC" id="2.7.1.107" evidence="4 21"/>
<evidence type="ECO:0000256" key="2">
    <source>
        <dbReference type="ARBA" id="ARBA00004429"/>
    </source>
</evidence>
<evidence type="ECO:0000256" key="15">
    <source>
        <dbReference type="ARBA" id="ARBA00022842"/>
    </source>
</evidence>
<evidence type="ECO:0000256" key="20">
    <source>
        <dbReference type="ARBA" id="ARBA00023264"/>
    </source>
</evidence>
<evidence type="ECO:0000256" key="4">
    <source>
        <dbReference type="ARBA" id="ARBA00012133"/>
    </source>
</evidence>
<keyword evidence="10 21" id="KW-0812">Transmembrane</keyword>
<evidence type="ECO:0000313" key="23">
    <source>
        <dbReference type="Proteomes" id="UP001199044"/>
    </source>
</evidence>
<accession>A0ABS7YLK7</accession>
<dbReference type="Gene3D" id="1.10.287.3610">
    <property type="match status" value="1"/>
</dbReference>
<evidence type="ECO:0000256" key="7">
    <source>
        <dbReference type="ARBA" id="ARBA00022516"/>
    </source>
</evidence>
<dbReference type="Pfam" id="PF01219">
    <property type="entry name" value="DAGK_prokar"/>
    <property type="match status" value="1"/>
</dbReference>
<keyword evidence="15" id="KW-0460">Magnesium</keyword>
<dbReference type="PANTHER" id="PTHR34299">
    <property type="entry name" value="DIACYLGLYCEROL KINASE"/>
    <property type="match status" value="1"/>
</dbReference>
<feature type="transmembrane region" description="Helical" evidence="21">
    <location>
        <begin position="57"/>
        <end position="76"/>
    </location>
</feature>
<keyword evidence="13 21" id="KW-0418">Kinase</keyword>
<evidence type="ECO:0000256" key="18">
    <source>
        <dbReference type="ARBA" id="ARBA00023136"/>
    </source>
</evidence>
<evidence type="ECO:0000256" key="19">
    <source>
        <dbReference type="ARBA" id="ARBA00023209"/>
    </source>
</evidence>
<comment type="subcellular location">
    <subcellularLocation>
        <location evidence="2 21">Cell inner membrane</location>
        <topology evidence="2 21">Multi-pass membrane protein</topology>
    </subcellularLocation>
</comment>
<keyword evidence="23" id="KW-1185">Reference proteome</keyword>
<reference evidence="23" key="1">
    <citation type="submission" date="2023-07" db="EMBL/GenBank/DDBJ databases">
        <title>Molecular identification of indigenous halophilic bacteria isolated from red sea cost, biodegradation of synthetic dyes and assessment of degraded metabolite toxicity.</title>
        <authorList>
            <person name="Chaieb K."/>
            <person name="Altayb H.N."/>
        </authorList>
    </citation>
    <scope>NUCLEOTIDE SEQUENCE [LARGE SCALE GENOMIC DNA]</scope>
    <source>
        <strain evidence="23">K20</strain>
    </source>
</reference>
<keyword evidence="7" id="KW-0444">Lipid biosynthesis</keyword>
<evidence type="ECO:0000256" key="16">
    <source>
        <dbReference type="ARBA" id="ARBA00022989"/>
    </source>
</evidence>
<evidence type="ECO:0000256" key="13">
    <source>
        <dbReference type="ARBA" id="ARBA00022777"/>
    </source>
</evidence>
<feature type="transmembrane region" description="Helical" evidence="21">
    <location>
        <begin position="7"/>
        <end position="26"/>
    </location>
</feature>
<feature type="transmembrane region" description="Helical" evidence="21">
    <location>
        <begin position="96"/>
        <end position="117"/>
    </location>
</feature>
<dbReference type="InterPro" id="IPR036945">
    <property type="entry name" value="DAGK_sf"/>
</dbReference>
<dbReference type="EMBL" id="JAIWIU010000042">
    <property type="protein sequence ID" value="MCA2015877.1"/>
    <property type="molecule type" value="Genomic_DNA"/>
</dbReference>
<evidence type="ECO:0000256" key="3">
    <source>
        <dbReference type="ARBA" id="ARBA00005967"/>
    </source>
</evidence>
<dbReference type="GO" id="GO:0016301">
    <property type="term" value="F:kinase activity"/>
    <property type="evidence" value="ECO:0007669"/>
    <property type="project" value="UniProtKB-KW"/>
</dbReference>
<keyword evidence="6" id="KW-1003">Cell membrane</keyword>
<organism evidence="22 23">
    <name type="scientific">Vibrio tritonius</name>
    <dbReference type="NCBI Taxonomy" id="1435069"/>
    <lineage>
        <taxon>Bacteria</taxon>
        <taxon>Pseudomonadati</taxon>
        <taxon>Pseudomonadota</taxon>
        <taxon>Gammaproteobacteria</taxon>
        <taxon>Vibrionales</taxon>
        <taxon>Vibrionaceae</taxon>
        <taxon>Vibrio</taxon>
    </lineage>
</organism>
<evidence type="ECO:0000256" key="9">
    <source>
        <dbReference type="ARBA" id="ARBA00022679"/>
    </source>
</evidence>
<evidence type="ECO:0000256" key="11">
    <source>
        <dbReference type="ARBA" id="ARBA00022723"/>
    </source>
</evidence>
<dbReference type="CDD" id="cd14264">
    <property type="entry name" value="DAGK_IM"/>
    <property type="match status" value="1"/>
</dbReference>
<evidence type="ECO:0000256" key="8">
    <source>
        <dbReference type="ARBA" id="ARBA00022519"/>
    </source>
</evidence>
<keyword evidence="11" id="KW-0479">Metal-binding</keyword>
<keyword evidence="18 21" id="KW-0472">Membrane</keyword>
<keyword evidence="16 21" id="KW-1133">Transmembrane helix</keyword>
<comment type="catalytic activity">
    <reaction evidence="21">
        <text>a 1,2-diacyl-sn-glycerol + ATP = a 1,2-diacyl-sn-glycero-3-phosphate + ADP + H(+)</text>
        <dbReference type="Rhea" id="RHEA:10272"/>
        <dbReference type="ChEBI" id="CHEBI:15378"/>
        <dbReference type="ChEBI" id="CHEBI:17815"/>
        <dbReference type="ChEBI" id="CHEBI:30616"/>
        <dbReference type="ChEBI" id="CHEBI:58608"/>
        <dbReference type="ChEBI" id="CHEBI:456216"/>
        <dbReference type="EC" id="2.7.1.107"/>
    </reaction>
</comment>
<keyword evidence="14 21" id="KW-0067">ATP-binding</keyword>
<keyword evidence="9 21" id="KW-0808">Transferase</keyword>
<keyword evidence="12 21" id="KW-0547">Nucleotide-binding</keyword>
<evidence type="ECO:0000256" key="5">
    <source>
        <dbReference type="ARBA" id="ARBA00017575"/>
    </source>
</evidence>
<dbReference type="InterPro" id="IPR033718">
    <property type="entry name" value="DAGK_prok"/>
</dbReference>
<name>A0ABS7YLK7_9VIBR</name>
<feature type="transmembrane region" description="Helical" evidence="21">
    <location>
        <begin position="32"/>
        <end position="50"/>
    </location>
</feature>
<comment type="function">
    <text evidence="21">Catalyzes the ATP-dependent phosphorylation of sn-l,2-diacylglycerol (DAG) to phosphatidic acid. Involved in the recycling of diacylglycerol produced as a by-product during membrane-derived oligosaccharide (MDO) biosynthesis.</text>
</comment>
<evidence type="ECO:0000256" key="12">
    <source>
        <dbReference type="ARBA" id="ARBA00022741"/>
    </source>
</evidence>